<evidence type="ECO:0000313" key="4">
    <source>
        <dbReference type="EMBL" id="CAH3117292.1"/>
    </source>
</evidence>
<evidence type="ECO:0000313" key="5">
    <source>
        <dbReference type="Proteomes" id="UP001159405"/>
    </source>
</evidence>
<dbReference type="EMBL" id="CALNXK010000030">
    <property type="protein sequence ID" value="CAH3117292.1"/>
    <property type="molecule type" value="Genomic_DNA"/>
</dbReference>
<keyword evidence="2" id="KW-0732">Signal</keyword>
<dbReference type="InterPro" id="IPR020837">
    <property type="entry name" value="Fibrinogen_CS"/>
</dbReference>
<dbReference type="PANTHER" id="PTHR19143">
    <property type="entry name" value="FIBRINOGEN/TENASCIN/ANGIOPOEITIN"/>
    <property type="match status" value="1"/>
</dbReference>
<dbReference type="PANTHER" id="PTHR19143:SF458">
    <property type="entry name" value="FIBRINOGEN C-TERMINAL DOMAIN-CONTAINING PROTEIN-RELATED"/>
    <property type="match status" value="1"/>
</dbReference>
<reference evidence="4 5" key="1">
    <citation type="submission" date="2022-05" db="EMBL/GenBank/DDBJ databases">
        <authorList>
            <consortium name="Genoscope - CEA"/>
            <person name="William W."/>
        </authorList>
    </citation>
    <scope>NUCLEOTIDE SEQUENCE [LARGE SCALE GENOMIC DNA]</scope>
</reference>
<dbReference type="InterPro" id="IPR050373">
    <property type="entry name" value="Fibrinogen_C-term_domain"/>
</dbReference>
<keyword evidence="1" id="KW-1015">Disulfide bond</keyword>
<dbReference type="SUPFAM" id="SSF56496">
    <property type="entry name" value="Fibrinogen C-terminal domain-like"/>
    <property type="match status" value="1"/>
</dbReference>
<dbReference type="InterPro" id="IPR014716">
    <property type="entry name" value="Fibrinogen_a/b/g_C_1"/>
</dbReference>
<dbReference type="Proteomes" id="UP001159405">
    <property type="component" value="Unassembled WGS sequence"/>
</dbReference>
<keyword evidence="5" id="KW-1185">Reference proteome</keyword>
<evidence type="ECO:0000256" key="2">
    <source>
        <dbReference type="SAM" id="SignalP"/>
    </source>
</evidence>
<dbReference type="Pfam" id="PF00147">
    <property type="entry name" value="Fibrinogen_C"/>
    <property type="match status" value="1"/>
</dbReference>
<gene>
    <name evidence="4" type="ORF">PLOB_00025696</name>
</gene>
<dbReference type="NCBIfam" id="NF040941">
    <property type="entry name" value="GGGWT_bact"/>
    <property type="match status" value="1"/>
</dbReference>
<evidence type="ECO:0000259" key="3">
    <source>
        <dbReference type="PROSITE" id="PS51406"/>
    </source>
</evidence>
<comment type="caution">
    <text evidence="4">The sequence shown here is derived from an EMBL/GenBank/DDBJ whole genome shotgun (WGS) entry which is preliminary data.</text>
</comment>
<dbReference type="SMART" id="SM00186">
    <property type="entry name" value="FBG"/>
    <property type="match status" value="1"/>
</dbReference>
<dbReference type="PROSITE" id="PS00514">
    <property type="entry name" value="FIBRINOGEN_C_1"/>
    <property type="match status" value="1"/>
</dbReference>
<dbReference type="PROSITE" id="PS51406">
    <property type="entry name" value="FIBRINOGEN_C_2"/>
    <property type="match status" value="1"/>
</dbReference>
<evidence type="ECO:0000256" key="1">
    <source>
        <dbReference type="ARBA" id="ARBA00023157"/>
    </source>
</evidence>
<proteinExistence type="predicted"/>
<dbReference type="Gene3D" id="3.90.215.10">
    <property type="entry name" value="Gamma Fibrinogen, chain A, domain 1"/>
    <property type="match status" value="1"/>
</dbReference>
<organism evidence="4 5">
    <name type="scientific">Porites lobata</name>
    <dbReference type="NCBI Taxonomy" id="104759"/>
    <lineage>
        <taxon>Eukaryota</taxon>
        <taxon>Metazoa</taxon>
        <taxon>Cnidaria</taxon>
        <taxon>Anthozoa</taxon>
        <taxon>Hexacorallia</taxon>
        <taxon>Scleractinia</taxon>
        <taxon>Fungiina</taxon>
        <taxon>Poritidae</taxon>
        <taxon>Porites</taxon>
    </lineage>
</organism>
<feature type="signal peptide" evidence="2">
    <location>
        <begin position="1"/>
        <end position="19"/>
    </location>
</feature>
<sequence length="429" mass="49089">MEGLWLVLLTSSASIAVHGFKNFLSDPDLKFRNFATKIDGRRLNGSFDKELNVTSEIFCQIECVADSRCFSYNLIPMLGMEMFVCQLNHGDRFVGHQNFTAKDGAIYRGIQSICEKESPCAEDEICIPDYEDDTNHFCKCIGLAWPKVQTQMVFKIGKENERSPGYSVEKIALFFQFKAKKKDKIFRGAVISTLHSFIRVIFDYSMLMLFNAECFRPRHCHELYLNGSTTDGVYLVYPDNEEPIKVLCDMTTEGGGWTVFQRRMDGSVDFYLGWEDYRMGFGNLNGEFWLGNDNLHRLTANADMMLRVDLEDYDGVRKYAEYMTFSVADANDNYQLTINGYQGTAGDSMVTCVQSAKNMMFTTQDRDNDVNSGANCAVLHKGGWWYKKCHCSNLNGLYQGGSHPQGVVWYSFSSQWYSLKHVEMKFRPN</sequence>
<name>A0ABN8NQU9_9CNID</name>
<dbReference type="InterPro" id="IPR002181">
    <property type="entry name" value="Fibrinogen_a/b/g_C_dom"/>
</dbReference>
<accession>A0ABN8NQU9</accession>
<feature type="domain" description="Fibrinogen C-terminal" evidence="3">
    <location>
        <begin position="211"/>
        <end position="429"/>
    </location>
</feature>
<dbReference type="InterPro" id="IPR036056">
    <property type="entry name" value="Fibrinogen-like_C"/>
</dbReference>
<dbReference type="CDD" id="cd00087">
    <property type="entry name" value="FReD"/>
    <property type="match status" value="1"/>
</dbReference>
<feature type="chain" id="PRO_5046298185" description="Fibrinogen C-terminal domain-containing protein" evidence="2">
    <location>
        <begin position="20"/>
        <end position="429"/>
    </location>
</feature>
<protein>
    <recommendedName>
        <fullName evidence="3">Fibrinogen C-terminal domain-containing protein</fullName>
    </recommendedName>
</protein>